<evidence type="ECO:0000256" key="4">
    <source>
        <dbReference type="ARBA" id="ARBA00022525"/>
    </source>
</evidence>
<evidence type="ECO:0000256" key="2">
    <source>
        <dbReference type="ARBA" id="ARBA00004613"/>
    </source>
</evidence>
<keyword evidence="12" id="KW-1185">Reference proteome</keyword>
<feature type="binding site" description="axial binding residue" evidence="9">
    <location>
        <position position="52"/>
    </location>
    <ligand>
        <name>heme</name>
        <dbReference type="ChEBI" id="CHEBI:30413"/>
    </ligand>
    <ligandPart>
        <name>Fe</name>
        <dbReference type="ChEBI" id="CHEBI:18248"/>
    </ligandPart>
</feature>
<sequence length="164" mass="16629">MSLSSTRLLLLLAAVAANVAQAQVGPQAELLPACIKACDPAAIASVNCTNPDQYCHCVQQTGIIANITPCANARCGNPSQDLYTFTTLFGDVCSKFNITVPVVGSNSSANGTNVTFVPPSSTPTPTIVPSKGGAAASLLTKGDGKAVTIFGVFVAACCFYGLGL</sequence>
<dbReference type="GO" id="GO:0098552">
    <property type="term" value="C:side of membrane"/>
    <property type="evidence" value="ECO:0007669"/>
    <property type="project" value="UniProtKB-KW"/>
</dbReference>
<dbReference type="Proteomes" id="UP000504637">
    <property type="component" value="Unplaced"/>
</dbReference>
<dbReference type="InterPro" id="IPR008427">
    <property type="entry name" value="Extracellular_membr_CFEM_dom"/>
</dbReference>
<comment type="subcellular location">
    <subcellularLocation>
        <location evidence="1">Membrane</location>
        <topology evidence="1">Lipid-anchor</topology>
        <topology evidence="1">GPI-anchor</topology>
    </subcellularLocation>
    <subcellularLocation>
        <location evidence="2">Secreted</location>
    </subcellularLocation>
</comment>
<reference evidence="13" key="3">
    <citation type="submission" date="2025-08" db="UniProtKB">
        <authorList>
            <consortium name="RefSeq"/>
        </authorList>
    </citation>
    <scope>IDENTIFICATION</scope>
    <source>
        <strain evidence="13">CBS 342.82</strain>
    </source>
</reference>
<protein>
    <recommendedName>
        <fullName evidence="11">CFEM domain-containing protein</fullName>
    </recommendedName>
</protein>
<proteinExistence type="inferred from homology"/>
<comment type="similarity">
    <text evidence="3">Belongs to the RBT5 family.</text>
</comment>
<evidence type="ECO:0000313" key="13">
    <source>
        <dbReference type="RefSeq" id="XP_033458260.1"/>
    </source>
</evidence>
<keyword evidence="5" id="KW-0472">Membrane</keyword>
<evidence type="ECO:0000256" key="5">
    <source>
        <dbReference type="ARBA" id="ARBA00022622"/>
    </source>
</evidence>
<dbReference type="GeneID" id="54361109"/>
<dbReference type="PROSITE" id="PS52012">
    <property type="entry name" value="CFEM"/>
    <property type="match status" value="1"/>
</dbReference>
<evidence type="ECO:0000256" key="7">
    <source>
        <dbReference type="ARBA" id="ARBA00023157"/>
    </source>
</evidence>
<evidence type="ECO:0000313" key="12">
    <source>
        <dbReference type="Proteomes" id="UP000504637"/>
    </source>
</evidence>
<keyword evidence="9" id="KW-0349">Heme</keyword>
<keyword evidence="7 9" id="KW-1015">Disulfide bond</keyword>
<name>A0A6J3M142_9PEZI</name>
<feature type="chain" id="PRO_5026931658" description="CFEM domain-containing protein" evidence="10">
    <location>
        <begin position="23"/>
        <end position="164"/>
    </location>
</feature>
<dbReference type="OrthoDB" id="3926417at2759"/>
<keyword evidence="5" id="KW-0325">Glycoprotein</keyword>
<keyword evidence="8" id="KW-0449">Lipoprotein</keyword>
<comment type="caution">
    <text evidence="9">Lacks conserved residue(s) required for the propagation of feature annotation.</text>
</comment>
<dbReference type="GO" id="GO:0005576">
    <property type="term" value="C:extracellular region"/>
    <property type="evidence" value="ECO:0007669"/>
    <property type="project" value="UniProtKB-SubCell"/>
</dbReference>
<keyword evidence="9" id="KW-0408">Iron</keyword>
<keyword evidence="6 10" id="KW-0732">Signal</keyword>
<accession>A0A6J3M142</accession>
<reference evidence="13" key="1">
    <citation type="submission" date="2020-01" db="EMBL/GenBank/DDBJ databases">
        <authorList>
            <consortium name="DOE Joint Genome Institute"/>
            <person name="Haridas S."/>
            <person name="Albert R."/>
            <person name="Binder M."/>
            <person name="Bloem J."/>
            <person name="Labutti K."/>
            <person name="Salamov A."/>
            <person name="Andreopoulos B."/>
            <person name="Baker S.E."/>
            <person name="Barry K."/>
            <person name="Bills G."/>
            <person name="Bluhm B.H."/>
            <person name="Cannon C."/>
            <person name="Castanera R."/>
            <person name="Culley D.E."/>
            <person name="Daum C."/>
            <person name="Ezra D."/>
            <person name="Gonzalez J.B."/>
            <person name="Henrissat B."/>
            <person name="Kuo A."/>
            <person name="Liang C."/>
            <person name="Lipzen A."/>
            <person name="Lutzoni F."/>
            <person name="Magnuson J."/>
            <person name="Mondo S."/>
            <person name="Nolan M."/>
            <person name="Ohm R."/>
            <person name="Pangilinan J."/>
            <person name="Park H.-J."/>
            <person name="Ramirez L."/>
            <person name="Alfaro M."/>
            <person name="Sun H."/>
            <person name="Tritt A."/>
            <person name="Yoshinaga Y."/>
            <person name="Zwiers L.-H."/>
            <person name="Turgeon B.G."/>
            <person name="Goodwin S.B."/>
            <person name="Spatafora J.W."/>
            <person name="Crous P.W."/>
            <person name="Grigoriev I.V."/>
        </authorList>
    </citation>
    <scope>NUCLEOTIDE SEQUENCE</scope>
    <source>
        <strain evidence="13">CBS 342.82</strain>
    </source>
</reference>
<dbReference type="Pfam" id="PF05730">
    <property type="entry name" value="CFEM"/>
    <property type="match status" value="1"/>
</dbReference>
<feature type="domain" description="CFEM" evidence="11">
    <location>
        <begin position="1"/>
        <end position="120"/>
    </location>
</feature>
<evidence type="ECO:0000256" key="10">
    <source>
        <dbReference type="SAM" id="SignalP"/>
    </source>
</evidence>
<gene>
    <name evidence="13" type="ORF">K489DRAFT_372145</name>
</gene>
<evidence type="ECO:0000256" key="6">
    <source>
        <dbReference type="ARBA" id="ARBA00022729"/>
    </source>
</evidence>
<dbReference type="RefSeq" id="XP_033458260.1">
    <property type="nucleotide sequence ID" value="XM_033603309.1"/>
</dbReference>
<feature type="disulfide bond" evidence="9">
    <location>
        <begin position="48"/>
        <end position="55"/>
    </location>
</feature>
<reference evidence="13" key="2">
    <citation type="submission" date="2020-04" db="EMBL/GenBank/DDBJ databases">
        <authorList>
            <consortium name="NCBI Genome Project"/>
        </authorList>
    </citation>
    <scope>NUCLEOTIDE SEQUENCE</scope>
    <source>
        <strain evidence="13">CBS 342.82</strain>
    </source>
</reference>
<organism evidence="13">
    <name type="scientific">Dissoconium aciculare CBS 342.82</name>
    <dbReference type="NCBI Taxonomy" id="1314786"/>
    <lineage>
        <taxon>Eukaryota</taxon>
        <taxon>Fungi</taxon>
        <taxon>Dikarya</taxon>
        <taxon>Ascomycota</taxon>
        <taxon>Pezizomycotina</taxon>
        <taxon>Dothideomycetes</taxon>
        <taxon>Dothideomycetidae</taxon>
        <taxon>Mycosphaerellales</taxon>
        <taxon>Dissoconiaceae</taxon>
        <taxon>Dissoconium</taxon>
    </lineage>
</organism>
<evidence type="ECO:0000256" key="9">
    <source>
        <dbReference type="PROSITE-ProRule" id="PRU01356"/>
    </source>
</evidence>
<keyword evidence="4" id="KW-0964">Secreted</keyword>
<dbReference type="GO" id="GO:0046872">
    <property type="term" value="F:metal ion binding"/>
    <property type="evidence" value="ECO:0007669"/>
    <property type="project" value="UniProtKB-UniRule"/>
</dbReference>
<keyword evidence="9" id="KW-0479">Metal-binding</keyword>
<evidence type="ECO:0000256" key="3">
    <source>
        <dbReference type="ARBA" id="ARBA00010031"/>
    </source>
</evidence>
<keyword evidence="5" id="KW-0336">GPI-anchor</keyword>
<evidence type="ECO:0000256" key="8">
    <source>
        <dbReference type="ARBA" id="ARBA00023288"/>
    </source>
</evidence>
<evidence type="ECO:0000256" key="1">
    <source>
        <dbReference type="ARBA" id="ARBA00004589"/>
    </source>
</evidence>
<feature type="signal peptide" evidence="10">
    <location>
        <begin position="1"/>
        <end position="22"/>
    </location>
</feature>
<dbReference type="AlphaFoldDB" id="A0A6J3M142"/>
<evidence type="ECO:0000259" key="11">
    <source>
        <dbReference type="PROSITE" id="PS52012"/>
    </source>
</evidence>